<gene>
    <name evidence="1" type="ORF">FA13DRAFT_889661</name>
</gene>
<keyword evidence="2" id="KW-1185">Reference proteome</keyword>
<protein>
    <recommendedName>
        <fullName evidence="3">Protein kinase domain-containing protein</fullName>
    </recommendedName>
</protein>
<evidence type="ECO:0000313" key="1">
    <source>
        <dbReference type="EMBL" id="TEB37137.1"/>
    </source>
</evidence>
<dbReference type="OrthoDB" id="5979581at2759"/>
<dbReference type="Gene3D" id="3.30.200.20">
    <property type="entry name" value="Phosphorylase Kinase, domain 1"/>
    <property type="match status" value="1"/>
</dbReference>
<evidence type="ECO:0000313" key="2">
    <source>
        <dbReference type="Proteomes" id="UP000298030"/>
    </source>
</evidence>
<dbReference type="SUPFAM" id="SSF56112">
    <property type="entry name" value="Protein kinase-like (PK-like)"/>
    <property type="match status" value="1"/>
</dbReference>
<reference evidence="1 2" key="1">
    <citation type="journal article" date="2019" name="Nat. Ecol. Evol.">
        <title>Megaphylogeny resolves global patterns of mushroom evolution.</title>
        <authorList>
            <person name="Varga T."/>
            <person name="Krizsan K."/>
            <person name="Foldi C."/>
            <person name="Dima B."/>
            <person name="Sanchez-Garcia M."/>
            <person name="Sanchez-Ramirez S."/>
            <person name="Szollosi G.J."/>
            <person name="Szarkandi J.G."/>
            <person name="Papp V."/>
            <person name="Albert L."/>
            <person name="Andreopoulos W."/>
            <person name="Angelini C."/>
            <person name="Antonin V."/>
            <person name="Barry K.W."/>
            <person name="Bougher N.L."/>
            <person name="Buchanan P."/>
            <person name="Buyck B."/>
            <person name="Bense V."/>
            <person name="Catcheside P."/>
            <person name="Chovatia M."/>
            <person name="Cooper J."/>
            <person name="Damon W."/>
            <person name="Desjardin D."/>
            <person name="Finy P."/>
            <person name="Geml J."/>
            <person name="Haridas S."/>
            <person name="Hughes K."/>
            <person name="Justo A."/>
            <person name="Karasinski D."/>
            <person name="Kautmanova I."/>
            <person name="Kiss B."/>
            <person name="Kocsube S."/>
            <person name="Kotiranta H."/>
            <person name="LaButti K.M."/>
            <person name="Lechner B.E."/>
            <person name="Liimatainen K."/>
            <person name="Lipzen A."/>
            <person name="Lukacs Z."/>
            <person name="Mihaltcheva S."/>
            <person name="Morgado L.N."/>
            <person name="Niskanen T."/>
            <person name="Noordeloos M.E."/>
            <person name="Ohm R.A."/>
            <person name="Ortiz-Santana B."/>
            <person name="Ovrebo C."/>
            <person name="Racz N."/>
            <person name="Riley R."/>
            <person name="Savchenko A."/>
            <person name="Shiryaev A."/>
            <person name="Soop K."/>
            <person name="Spirin V."/>
            <person name="Szebenyi C."/>
            <person name="Tomsovsky M."/>
            <person name="Tulloss R.E."/>
            <person name="Uehling J."/>
            <person name="Grigoriev I.V."/>
            <person name="Vagvolgyi C."/>
            <person name="Papp T."/>
            <person name="Martin F.M."/>
            <person name="Miettinen O."/>
            <person name="Hibbett D.S."/>
            <person name="Nagy L.G."/>
        </authorList>
    </citation>
    <scope>NUCLEOTIDE SEQUENCE [LARGE SCALE GENOMIC DNA]</scope>
    <source>
        <strain evidence="1 2">FP101781</strain>
    </source>
</reference>
<evidence type="ECO:0008006" key="3">
    <source>
        <dbReference type="Google" id="ProtNLM"/>
    </source>
</evidence>
<accession>A0A4Y7TSH0</accession>
<dbReference type="Gene3D" id="1.10.510.10">
    <property type="entry name" value="Transferase(Phosphotransferase) domain 1"/>
    <property type="match status" value="1"/>
</dbReference>
<name>A0A4Y7TSH0_COPMI</name>
<dbReference type="Proteomes" id="UP000298030">
    <property type="component" value="Unassembled WGS sequence"/>
</dbReference>
<dbReference type="InterPro" id="IPR011009">
    <property type="entry name" value="Kinase-like_dom_sf"/>
</dbReference>
<dbReference type="STRING" id="71717.A0A4Y7TSH0"/>
<comment type="caution">
    <text evidence="1">The sequence shown here is derived from an EMBL/GenBank/DDBJ whole genome shotgun (WGS) entry which is preliminary data.</text>
</comment>
<dbReference type="EMBL" id="QPFP01000004">
    <property type="protein sequence ID" value="TEB37137.1"/>
    <property type="molecule type" value="Genomic_DNA"/>
</dbReference>
<sequence length="196" mass="21771">MPTLRLLLSGVPLRVLQRYHNNPCYRQLSSSPLRCFGPSQARLSARRFFPNPHFTTSEFPEEPLGYSSEIGAGFFQGGPGHAIGPGDRYELQAKLGWGTTSTVWLAKDRQASSEDHQHVTIKILAGYATKLNEASIIFRELEIAKMLASQKVESRGKHVARIQDYFIEPGPIRTMGSTCASSQNSTPVTCRAYSIR</sequence>
<proteinExistence type="predicted"/>
<organism evidence="1 2">
    <name type="scientific">Coprinellus micaceus</name>
    <name type="common">Glistening ink-cap mushroom</name>
    <name type="synonym">Coprinus micaceus</name>
    <dbReference type="NCBI Taxonomy" id="71717"/>
    <lineage>
        <taxon>Eukaryota</taxon>
        <taxon>Fungi</taxon>
        <taxon>Dikarya</taxon>
        <taxon>Basidiomycota</taxon>
        <taxon>Agaricomycotina</taxon>
        <taxon>Agaricomycetes</taxon>
        <taxon>Agaricomycetidae</taxon>
        <taxon>Agaricales</taxon>
        <taxon>Agaricineae</taxon>
        <taxon>Psathyrellaceae</taxon>
        <taxon>Coprinellus</taxon>
    </lineage>
</organism>
<dbReference type="AlphaFoldDB" id="A0A4Y7TSH0"/>